<reference evidence="1 2" key="1">
    <citation type="journal article" date="2022" name="New Phytol.">
        <title>Ecological generalism drives hyperdiversity of secondary metabolite gene clusters in xylarialean endophytes.</title>
        <authorList>
            <person name="Franco M.E.E."/>
            <person name="Wisecaver J.H."/>
            <person name="Arnold A.E."/>
            <person name="Ju Y.M."/>
            <person name="Slot J.C."/>
            <person name="Ahrendt S."/>
            <person name="Moore L.P."/>
            <person name="Eastman K.E."/>
            <person name="Scott K."/>
            <person name="Konkel Z."/>
            <person name="Mondo S.J."/>
            <person name="Kuo A."/>
            <person name="Hayes R.D."/>
            <person name="Haridas S."/>
            <person name="Andreopoulos B."/>
            <person name="Riley R."/>
            <person name="LaButti K."/>
            <person name="Pangilinan J."/>
            <person name="Lipzen A."/>
            <person name="Amirebrahimi M."/>
            <person name="Yan J."/>
            <person name="Adam C."/>
            <person name="Keymanesh K."/>
            <person name="Ng V."/>
            <person name="Louie K."/>
            <person name="Northen T."/>
            <person name="Drula E."/>
            <person name="Henrissat B."/>
            <person name="Hsieh H.M."/>
            <person name="Youens-Clark K."/>
            <person name="Lutzoni F."/>
            <person name="Miadlikowska J."/>
            <person name="Eastwood D.C."/>
            <person name="Hamelin R.C."/>
            <person name="Grigoriev I.V."/>
            <person name="U'Ren J.M."/>
        </authorList>
    </citation>
    <scope>NUCLEOTIDE SEQUENCE [LARGE SCALE GENOMIC DNA]</scope>
    <source>
        <strain evidence="1 2">CBS 119005</strain>
    </source>
</reference>
<proteinExistence type="predicted"/>
<organism evidence="1 2">
    <name type="scientific">Hypoxylon rubiginosum</name>
    <dbReference type="NCBI Taxonomy" id="110542"/>
    <lineage>
        <taxon>Eukaryota</taxon>
        <taxon>Fungi</taxon>
        <taxon>Dikarya</taxon>
        <taxon>Ascomycota</taxon>
        <taxon>Pezizomycotina</taxon>
        <taxon>Sordariomycetes</taxon>
        <taxon>Xylariomycetidae</taxon>
        <taxon>Xylariales</taxon>
        <taxon>Hypoxylaceae</taxon>
        <taxon>Hypoxylon</taxon>
    </lineage>
</organism>
<accession>A0ACB9YU85</accession>
<evidence type="ECO:0000313" key="1">
    <source>
        <dbReference type="EMBL" id="KAI4862513.1"/>
    </source>
</evidence>
<gene>
    <name evidence="1" type="ORF">F4820DRAFT_21030</name>
</gene>
<sequence>MPPKARKNAVLVDAESDTSSGTTKDTRNGAATNIRQSKSIPGAVPASGKKARPRARRPRPKETEQERLEREQEEILDQERHMRMSREDELLDLIAARQRPGKRNVTKRKRDEDDQVEKPAEKPRAKKQRGSPKDATQDEAPKKASAPRMKRVVKAASKKDAAQGQAPKNAPVPKKTRTVKAAPKKSAERSVSRSRGLGARTVIINQVPSAVFDVFVFGEGSSGELGLGSKKYDGKKPIDVKRPRINHNLRGVVAIACGGMHCIALTSDQTVLTWGVNDDKALGRDTLWEGGIRDIEEEEDSEMDDEDTGINPNESTPGEVDLSVLPEGTQISQVVATDSASFILTDDGWVYGWGTFRGSDGIIGFSEGVRTQPTPTIIPDLKNIVHLACGSNHVLAMDASGKVFTWGSGGQFQLGRKPLSRLGGPSAGLSPQACGKFTKKHRAVLVGAGSYHSFYVDTDGRVWAWGLNNYAQTGLNDNTGEDDAMVLQPQMVKSLEDYKVCQIVGGEHHSVACTTDGKLLTWGRVDGHQVGQPSTLYTEENAIFDDNGKPRILAQPTVIDGIKAQFIAAGTDTSFALDEAGKVYSWGFSANYQTGQGTIDDIEVPTMIDNTAIRDRHIIWAGAGGQFSMIAAAADDELPNGH</sequence>
<evidence type="ECO:0000313" key="2">
    <source>
        <dbReference type="Proteomes" id="UP001497700"/>
    </source>
</evidence>
<dbReference type="Proteomes" id="UP001497700">
    <property type="component" value="Unassembled WGS sequence"/>
</dbReference>
<protein>
    <submittedName>
        <fullName evidence="1">GDP/GTP exchange factor</fullName>
    </submittedName>
</protein>
<comment type="caution">
    <text evidence="1">The sequence shown here is derived from an EMBL/GenBank/DDBJ whole genome shotgun (WGS) entry which is preliminary data.</text>
</comment>
<keyword evidence="2" id="KW-1185">Reference proteome</keyword>
<dbReference type="EMBL" id="MU393524">
    <property type="protein sequence ID" value="KAI4862513.1"/>
    <property type="molecule type" value="Genomic_DNA"/>
</dbReference>
<name>A0ACB9YU85_9PEZI</name>